<dbReference type="AlphaFoldDB" id="A0A0E9RDD7"/>
<dbReference type="EMBL" id="GBXM01081463">
    <property type="protein sequence ID" value="JAH27114.1"/>
    <property type="molecule type" value="Transcribed_RNA"/>
</dbReference>
<proteinExistence type="predicted"/>
<reference evidence="1" key="2">
    <citation type="journal article" date="2015" name="Fish Shellfish Immunol.">
        <title>Early steps in the European eel (Anguilla anguilla)-Vibrio vulnificus interaction in the gills: Role of the RtxA13 toxin.</title>
        <authorList>
            <person name="Callol A."/>
            <person name="Pajuelo D."/>
            <person name="Ebbesson L."/>
            <person name="Teles M."/>
            <person name="MacKenzie S."/>
            <person name="Amaro C."/>
        </authorList>
    </citation>
    <scope>NUCLEOTIDE SEQUENCE</scope>
</reference>
<organism evidence="1">
    <name type="scientific">Anguilla anguilla</name>
    <name type="common">European freshwater eel</name>
    <name type="synonym">Muraena anguilla</name>
    <dbReference type="NCBI Taxonomy" id="7936"/>
    <lineage>
        <taxon>Eukaryota</taxon>
        <taxon>Metazoa</taxon>
        <taxon>Chordata</taxon>
        <taxon>Craniata</taxon>
        <taxon>Vertebrata</taxon>
        <taxon>Euteleostomi</taxon>
        <taxon>Actinopterygii</taxon>
        <taxon>Neopterygii</taxon>
        <taxon>Teleostei</taxon>
        <taxon>Anguilliformes</taxon>
        <taxon>Anguillidae</taxon>
        <taxon>Anguilla</taxon>
    </lineage>
</organism>
<reference evidence="1" key="1">
    <citation type="submission" date="2014-11" db="EMBL/GenBank/DDBJ databases">
        <authorList>
            <person name="Amaro Gonzalez C."/>
        </authorList>
    </citation>
    <scope>NUCLEOTIDE SEQUENCE</scope>
</reference>
<name>A0A0E9RDD7_ANGAN</name>
<protein>
    <submittedName>
        <fullName evidence="1">Uncharacterized protein</fullName>
    </submittedName>
</protein>
<evidence type="ECO:0000313" key="1">
    <source>
        <dbReference type="EMBL" id="JAH27114.1"/>
    </source>
</evidence>
<accession>A0A0E9RDD7</accession>
<sequence>MCGFVLTSLSFYTQGNIHKCCMASLRQEAYGRR</sequence>